<dbReference type="RefSeq" id="WP_374037448.1">
    <property type="nucleotide sequence ID" value="NZ_CP169082.1"/>
</dbReference>
<dbReference type="InterPro" id="IPR012902">
    <property type="entry name" value="N_methyl_site"/>
</dbReference>
<reference evidence="3" key="1">
    <citation type="journal article" date="2019" name="Int. J. Syst. Evol. Microbiol.">
        <title>The Global Catalogue of Microorganisms (GCM) 10K type strain sequencing project: providing services to taxonomists for standard genome sequencing and annotation.</title>
        <authorList>
            <consortium name="The Broad Institute Genomics Platform"/>
            <consortium name="The Broad Institute Genome Sequencing Center for Infectious Disease"/>
            <person name="Wu L."/>
            <person name="Ma J."/>
        </authorList>
    </citation>
    <scope>NUCLEOTIDE SEQUENCE [LARGE SCALE GENOMIC DNA]</scope>
    <source>
        <strain evidence="3">JCM 12125</strain>
    </source>
</reference>
<keyword evidence="3" id="KW-1185">Reference proteome</keyword>
<keyword evidence="1" id="KW-1133">Transmembrane helix</keyword>
<gene>
    <name evidence="2" type="ORF">ACFPIE_08775</name>
</gene>
<organism evidence="2 3">
    <name type="scientific">Brevundimonas staleyi</name>
    <dbReference type="NCBI Taxonomy" id="74326"/>
    <lineage>
        <taxon>Bacteria</taxon>
        <taxon>Pseudomonadati</taxon>
        <taxon>Pseudomonadota</taxon>
        <taxon>Alphaproteobacteria</taxon>
        <taxon>Caulobacterales</taxon>
        <taxon>Caulobacteraceae</taxon>
        <taxon>Brevundimonas</taxon>
    </lineage>
</organism>
<evidence type="ECO:0000256" key="1">
    <source>
        <dbReference type="SAM" id="Phobius"/>
    </source>
</evidence>
<feature type="transmembrane region" description="Helical" evidence="1">
    <location>
        <begin position="7"/>
        <end position="30"/>
    </location>
</feature>
<keyword evidence="1" id="KW-0812">Transmembrane</keyword>
<name>A0ABW0FQI9_9CAUL</name>
<dbReference type="Pfam" id="PF07963">
    <property type="entry name" value="N_methyl"/>
    <property type="match status" value="1"/>
</dbReference>
<dbReference type="PROSITE" id="PS00409">
    <property type="entry name" value="PROKAR_NTER_METHYL"/>
    <property type="match status" value="1"/>
</dbReference>
<dbReference type="Proteomes" id="UP001596152">
    <property type="component" value="Unassembled WGS sequence"/>
</dbReference>
<dbReference type="EMBL" id="JBHSLF010000017">
    <property type="protein sequence ID" value="MFC5344005.1"/>
    <property type="molecule type" value="Genomic_DNA"/>
</dbReference>
<comment type="caution">
    <text evidence="2">The sequence shown here is derived from an EMBL/GenBank/DDBJ whole genome shotgun (WGS) entry which is preliminary data.</text>
</comment>
<dbReference type="NCBIfam" id="TIGR02532">
    <property type="entry name" value="IV_pilin_GFxxxE"/>
    <property type="match status" value="1"/>
</dbReference>
<keyword evidence="1" id="KW-0472">Membrane</keyword>
<protein>
    <submittedName>
        <fullName evidence="2">Prepilin-type N-terminal cleavage/methylation domain-containing protein</fullName>
    </submittedName>
</protein>
<proteinExistence type="predicted"/>
<evidence type="ECO:0000313" key="2">
    <source>
        <dbReference type="EMBL" id="MFC5344005.1"/>
    </source>
</evidence>
<evidence type="ECO:0000313" key="3">
    <source>
        <dbReference type="Proteomes" id="UP001596152"/>
    </source>
</evidence>
<sequence>MRRSRTGFSLIEALVVLAIGGMALAIVFSIGTKAGDSGFALGRRAMAAADADISVSDLRTVIQSFALRPPAMAQTGLDTPVTGEPDRLEGPVVMKRATPCAPQGWAGQLSLVLEDRDGGQALVCRAGARTVTLMAVPAGRAGFTFSSDGREWDSRYSSDPTAFADPSQLRYLRLFVRLDAPGQIDVLDGVTSGPMQRWTRESEFGG</sequence>
<accession>A0ABW0FQI9</accession>